<reference evidence="1 2" key="1">
    <citation type="submission" date="2019-10" db="EMBL/GenBank/DDBJ databases">
        <title>Whole genome shotgun sequence of Streptomyces angustmyceticus NBRC 3934.</title>
        <authorList>
            <person name="Hosoyama A."/>
            <person name="Ichikawa N."/>
            <person name="Kimura A."/>
            <person name="Kitahashi Y."/>
            <person name="Komaki H."/>
            <person name="Uohara A."/>
        </authorList>
    </citation>
    <scope>NUCLEOTIDE SEQUENCE [LARGE SCALE GENOMIC DNA]</scope>
    <source>
        <strain evidence="1 2">NBRC 3934</strain>
    </source>
</reference>
<sequence>MNTQFTDRYEALGMQPPSLLTVCRGQCEGVGVVPVFMDSPTVNTELKKQGRTICKPKDEMDPALIALWNQAEAESHAADGWHFVTCPQCHGTGKRPGWFPKLRNLPNLIRCRWRFFRGCVLNMDCRAEPEARWSRLKHLKIALPVLFKR</sequence>
<dbReference type="GeneID" id="96749681"/>
<evidence type="ECO:0000313" key="2">
    <source>
        <dbReference type="Proteomes" id="UP000325598"/>
    </source>
</evidence>
<dbReference type="EMBL" id="BLAG01000004">
    <property type="protein sequence ID" value="GES27924.1"/>
    <property type="molecule type" value="Genomic_DNA"/>
</dbReference>
<dbReference type="RefSeq" id="WP_086718682.1">
    <property type="nucleotide sequence ID" value="NZ_BLAG01000004.1"/>
</dbReference>
<dbReference type="Proteomes" id="UP000325598">
    <property type="component" value="Unassembled WGS sequence"/>
</dbReference>
<organism evidence="1 2">
    <name type="scientific">Streptomyces angustmyceticus</name>
    <dbReference type="NCBI Taxonomy" id="285578"/>
    <lineage>
        <taxon>Bacteria</taxon>
        <taxon>Bacillati</taxon>
        <taxon>Actinomycetota</taxon>
        <taxon>Actinomycetes</taxon>
        <taxon>Kitasatosporales</taxon>
        <taxon>Streptomycetaceae</taxon>
        <taxon>Streptomyces</taxon>
    </lineage>
</organism>
<dbReference type="AlphaFoldDB" id="A0A5J4L539"/>
<dbReference type="OrthoDB" id="9995578at2"/>
<accession>A0A5J4L539</accession>
<proteinExistence type="predicted"/>
<keyword evidence="2" id="KW-1185">Reference proteome</keyword>
<name>A0A5J4L539_9ACTN</name>
<evidence type="ECO:0000313" key="1">
    <source>
        <dbReference type="EMBL" id="GES27924.1"/>
    </source>
</evidence>
<protein>
    <submittedName>
        <fullName evidence="1">Uncharacterized protein</fullName>
    </submittedName>
</protein>
<comment type="caution">
    <text evidence="1">The sequence shown here is derived from an EMBL/GenBank/DDBJ whole genome shotgun (WGS) entry which is preliminary data.</text>
</comment>
<gene>
    <name evidence="1" type="ORF">San01_04110</name>
</gene>